<evidence type="ECO:0000313" key="3">
    <source>
        <dbReference type="Proteomes" id="UP000319949"/>
    </source>
</evidence>
<dbReference type="Proteomes" id="UP000319949">
    <property type="component" value="Unassembled WGS sequence"/>
</dbReference>
<proteinExistence type="predicted"/>
<dbReference type="RefSeq" id="WP_145659673.1">
    <property type="nucleotide sequence ID" value="NZ_VITK01000002.1"/>
</dbReference>
<name>A0A560E585_9BRAD</name>
<protein>
    <submittedName>
        <fullName evidence="2">Uncharacterized protein</fullName>
    </submittedName>
</protein>
<evidence type="ECO:0000313" key="2">
    <source>
        <dbReference type="EMBL" id="TWB04544.1"/>
    </source>
</evidence>
<comment type="caution">
    <text evidence="2">The sequence shown here is derived from an EMBL/GenBank/DDBJ whole genome shotgun (WGS) entry which is preliminary data.</text>
</comment>
<dbReference type="AlphaFoldDB" id="A0A560E585"/>
<keyword evidence="3" id="KW-1185">Reference proteome</keyword>
<dbReference type="EMBL" id="VITK01000002">
    <property type="protein sequence ID" value="TWB04544.1"/>
    <property type="molecule type" value="Genomic_DNA"/>
</dbReference>
<keyword evidence="1" id="KW-0812">Transmembrane</keyword>
<organism evidence="2 3">
    <name type="scientific">Bradyrhizobium stylosanthis</name>
    <dbReference type="NCBI Taxonomy" id="1803665"/>
    <lineage>
        <taxon>Bacteria</taxon>
        <taxon>Pseudomonadati</taxon>
        <taxon>Pseudomonadota</taxon>
        <taxon>Alphaproteobacteria</taxon>
        <taxon>Hyphomicrobiales</taxon>
        <taxon>Nitrobacteraceae</taxon>
        <taxon>Bradyrhizobium</taxon>
    </lineage>
</organism>
<keyword evidence="1" id="KW-1133">Transmembrane helix</keyword>
<sequence>MPLSDWTRMAIASAVAVIAISFLAIDAGVDVNAGAIAKRVATARASIMDAVVRQHEVAFAVQAWSRGNHDKPLSEKQHLEQCLAID</sequence>
<keyword evidence="1" id="KW-0472">Membrane</keyword>
<evidence type="ECO:0000256" key="1">
    <source>
        <dbReference type="SAM" id="Phobius"/>
    </source>
</evidence>
<reference evidence="2 3" key="1">
    <citation type="submission" date="2019-06" db="EMBL/GenBank/DDBJ databases">
        <title>Genomic Encyclopedia of Type Strains, Phase IV (KMG-V): Genome sequencing to study the core and pangenomes of soil and plant-associated prokaryotes.</title>
        <authorList>
            <person name="Whitman W."/>
        </authorList>
    </citation>
    <scope>NUCLEOTIDE SEQUENCE [LARGE SCALE GENOMIC DNA]</scope>
    <source>
        <strain evidence="2 3">BR 510</strain>
    </source>
</reference>
<accession>A0A560E585</accession>
<feature type="transmembrane region" description="Helical" evidence="1">
    <location>
        <begin position="6"/>
        <end position="29"/>
    </location>
</feature>
<gene>
    <name evidence="2" type="ORF">FBZ96_1021021</name>
</gene>
<dbReference type="OrthoDB" id="8256421at2"/>